<dbReference type="Pfam" id="PF07679">
    <property type="entry name" value="I-set"/>
    <property type="match status" value="1"/>
</dbReference>
<feature type="region of interest" description="Disordered" evidence="9">
    <location>
        <begin position="304"/>
        <end position="360"/>
    </location>
</feature>
<dbReference type="EMBL" id="JABSTU010000001">
    <property type="protein sequence ID" value="KAH8038279.1"/>
    <property type="molecule type" value="Genomic_DNA"/>
</dbReference>
<dbReference type="PROSITE" id="PS50006">
    <property type="entry name" value="FHA_DOMAIN"/>
    <property type="match status" value="1"/>
</dbReference>
<dbReference type="PANTHER" id="PTHR12231:SF253">
    <property type="entry name" value="DPR-INTERACTING PROTEIN ETA, ISOFORM B-RELATED"/>
    <property type="match status" value="1"/>
</dbReference>
<feature type="compositionally biased region" description="Basic and acidic residues" evidence="9">
    <location>
        <begin position="315"/>
        <end position="325"/>
    </location>
</feature>
<dbReference type="GO" id="GO:0005886">
    <property type="term" value="C:plasma membrane"/>
    <property type="evidence" value="ECO:0007669"/>
    <property type="project" value="UniProtKB-SubCell"/>
</dbReference>
<reference evidence="12" key="1">
    <citation type="journal article" date="2020" name="Cell">
        <title>Large-Scale Comparative Analyses of Tick Genomes Elucidate Their Genetic Diversity and Vector Capacities.</title>
        <authorList>
            <consortium name="Tick Genome and Microbiome Consortium (TIGMIC)"/>
            <person name="Jia N."/>
            <person name="Wang J."/>
            <person name="Shi W."/>
            <person name="Du L."/>
            <person name="Sun Y."/>
            <person name="Zhan W."/>
            <person name="Jiang J.F."/>
            <person name="Wang Q."/>
            <person name="Zhang B."/>
            <person name="Ji P."/>
            <person name="Bell-Sakyi L."/>
            <person name="Cui X.M."/>
            <person name="Yuan T.T."/>
            <person name="Jiang B.G."/>
            <person name="Yang W.F."/>
            <person name="Lam T.T."/>
            <person name="Chang Q.C."/>
            <person name="Ding S.J."/>
            <person name="Wang X.J."/>
            <person name="Zhu J.G."/>
            <person name="Ruan X.D."/>
            <person name="Zhao L."/>
            <person name="Wei J.T."/>
            <person name="Ye R.Z."/>
            <person name="Que T.C."/>
            <person name="Du C.H."/>
            <person name="Zhou Y.H."/>
            <person name="Cheng J.X."/>
            <person name="Dai P.F."/>
            <person name="Guo W.B."/>
            <person name="Han X.H."/>
            <person name="Huang E.J."/>
            <person name="Li L.F."/>
            <person name="Wei W."/>
            <person name="Gao Y.C."/>
            <person name="Liu J.Z."/>
            <person name="Shao H.Z."/>
            <person name="Wang X."/>
            <person name="Wang C.C."/>
            <person name="Yang T.C."/>
            <person name="Huo Q.B."/>
            <person name="Li W."/>
            <person name="Chen H.Y."/>
            <person name="Chen S.E."/>
            <person name="Zhou L.G."/>
            <person name="Ni X.B."/>
            <person name="Tian J.H."/>
            <person name="Sheng Y."/>
            <person name="Liu T."/>
            <person name="Pan Y.S."/>
            <person name="Xia L.Y."/>
            <person name="Li J."/>
            <person name="Zhao F."/>
            <person name="Cao W.C."/>
        </authorList>
    </citation>
    <scope>NUCLEOTIDE SEQUENCE</scope>
    <source>
        <strain evidence="12">Rmic-2018</strain>
    </source>
</reference>
<comment type="caution">
    <text evidence="12">The sequence shown here is derived from an EMBL/GenBank/DDBJ whole genome shotgun (WGS) entry which is preliminary data.</text>
</comment>
<dbReference type="GO" id="GO:0043005">
    <property type="term" value="C:neuron projection"/>
    <property type="evidence" value="ECO:0007669"/>
    <property type="project" value="TreeGrafter"/>
</dbReference>
<comment type="subcellular location">
    <subcellularLocation>
        <location evidence="1">Cell membrane</location>
    </subcellularLocation>
</comment>
<dbReference type="InterPro" id="IPR003599">
    <property type="entry name" value="Ig_sub"/>
</dbReference>
<feature type="domain" description="FHA" evidence="10">
    <location>
        <begin position="112"/>
        <end position="175"/>
    </location>
</feature>
<keyword evidence="3" id="KW-0732">Signal</keyword>
<evidence type="ECO:0000313" key="12">
    <source>
        <dbReference type="EMBL" id="KAH8038279.1"/>
    </source>
</evidence>
<dbReference type="PROSITE" id="PS50835">
    <property type="entry name" value="IG_LIKE"/>
    <property type="match status" value="2"/>
</dbReference>
<evidence type="ECO:0000256" key="8">
    <source>
        <dbReference type="ARBA" id="ARBA00023319"/>
    </source>
</evidence>
<keyword evidence="4" id="KW-0677">Repeat</keyword>
<evidence type="ECO:0000256" key="3">
    <source>
        <dbReference type="ARBA" id="ARBA00022729"/>
    </source>
</evidence>
<dbReference type="SMART" id="SM00409">
    <property type="entry name" value="IG"/>
    <property type="match status" value="3"/>
</dbReference>
<organism evidence="12 13">
    <name type="scientific">Rhipicephalus microplus</name>
    <name type="common">Cattle tick</name>
    <name type="synonym">Boophilus microplus</name>
    <dbReference type="NCBI Taxonomy" id="6941"/>
    <lineage>
        <taxon>Eukaryota</taxon>
        <taxon>Metazoa</taxon>
        <taxon>Ecdysozoa</taxon>
        <taxon>Arthropoda</taxon>
        <taxon>Chelicerata</taxon>
        <taxon>Arachnida</taxon>
        <taxon>Acari</taxon>
        <taxon>Parasitiformes</taxon>
        <taxon>Ixodida</taxon>
        <taxon>Ixodoidea</taxon>
        <taxon>Ixodidae</taxon>
        <taxon>Rhipicephalinae</taxon>
        <taxon>Rhipicephalus</taxon>
        <taxon>Boophilus</taxon>
    </lineage>
</organism>
<dbReference type="SMART" id="SM00408">
    <property type="entry name" value="IGc2"/>
    <property type="match status" value="2"/>
</dbReference>
<dbReference type="InterPro" id="IPR013783">
    <property type="entry name" value="Ig-like_fold"/>
</dbReference>
<evidence type="ECO:0000256" key="9">
    <source>
        <dbReference type="SAM" id="MobiDB-lite"/>
    </source>
</evidence>
<evidence type="ECO:0000256" key="6">
    <source>
        <dbReference type="ARBA" id="ARBA00023157"/>
    </source>
</evidence>
<keyword evidence="13" id="KW-1185">Reference proteome</keyword>
<dbReference type="Proteomes" id="UP000821866">
    <property type="component" value="Chromosome 1"/>
</dbReference>
<reference evidence="12" key="2">
    <citation type="submission" date="2021-09" db="EMBL/GenBank/DDBJ databases">
        <authorList>
            <person name="Jia N."/>
            <person name="Wang J."/>
            <person name="Shi W."/>
            <person name="Du L."/>
            <person name="Sun Y."/>
            <person name="Zhan W."/>
            <person name="Jiang J."/>
            <person name="Wang Q."/>
            <person name="Zhang B."/>
            <person name="Ji P."/>
            <person name="Sakyi L.B."/>
            <person name="Cui X."/>
            <person name="Yuan T."/>
            <person name="Jiang B."/>
            <person name="Yang W."/>
            <person name="Lam T.T.-Y."/>
            <person name="Chang Q."/>
            <person name="Ding S."/>
            <person name="Wang X."/>
            <person name="Zhu J."/>
            <person name="Ruan X."/>
            <person name="Zhao L."/>
            <person name="Wei J."/>
            <person name="Que T."/>
            <person name="Du C."/>
            <person name="Cheng J."/>
            <person name="Dai P."/>
            <person name="Han X."/>
            <person name="Huang E."/>
            <person name="Gao Y."/>
            <person name="Liu J."/>
            <person name="Shao H."/>
            <person name="Ye R."/>
            <person name="Li L."/>
            <person name="Wei W."/>
            <person name="Wang X."/>
            <person name="Wang C."/>
            <person name="Huo Q."/>
            <person name="Li W."/>
            <person name="Guo W."/>
            <person name="Chen H."/>
            <person name="Chen S."/>
            <person name="Zhou L."/>
            <person name="Zhou L."/>
            <person name="Ni X."/>
            <person name="Tian J."/>
            <person name="Zhou Y."/>
            <person name="Sheng Y."/>
            <person name="Liu T."/>
            <person name="Pan Y."/>
            <person name="Xia L."/>
            <person name="Li J."/>
            <person name="Zhao F."/>
            <person name="Cao W."/>
        </authorList>
    </citation>
    <scope>NUCLEOTIDE SEQUENCE</scope>
    <source>
        <strain evidence="12">Rmic-2018</strain>
        <tissue evidence="12">Larvae</tissue>
    </source>
</reference>
<dbReference type="FunFam" id="2.60.40.10:FF:000376">
    <property type="entry name" value="CLUMA_CG000981, isoform A"/>
    <property type="match status" value="1"/>
</dbReference>
<keyword evidence="8" id="KW-0393">Immunoglobulin domain</keyword>
<keyword evidence="5" id="KW-0472">Membrane</keyword>
<proteinExistence type="predicted"/>
<evidence type="ECO:0000256" key="4">
    <source>
        <dbReference type="ARBA" id="ARBA00022737"/>
    </source>
</evidence>
<evidence type="ECO:0000256" key="5">
    <source>
        <dbReference type="ARBA" id="ARBA00023136"/>
    </source>
</evidence>
<gene>
    <name evidence="12" type="ORF">HPB51_000439</name>
</gene>
<feature type="domain" description="Ig-like" evidence="11">
    <location>
        <begin position="207"/>
        <end position="299"/>
    </location>
</feature>
<dbReference type="PANTHER" id="PTHR12231">
    <property type="entry name" value="CTX-RELATED TYPE I TRANSMEMBRANE PROTEIN"/>
    <property type="match status" value="1"/>
</dbReference>
<name>A0A9J6EVQ4_RHIMP</name>
<dbReference type="Pfam" id="PF13927">
    <property type="entry name" value="Ig_3"/>
    <property type="match status" value="1"/>
</dbReference>
<evidence type="ECO:0000313" key="13">
    <source>
        <dbReference type="Proteomes" id="UP000821866"/>
    </source>
</evidence>
<evidence type="ECO:0000259" key="11">
    <source>
        <dbReference type="PROSITE" id="PS50835"/>
    </source>
</evidence>
<protein>
    <recommendedName>
        <fullName evidence="14">Lachesin</fullName>
    </recommendedName>
</protein>
<evidence type="ECO:0000256" key="7">
    <source>
        <dbReference type="ARBA" id="ARBA00023180"/>
    </source>
</evidence>
<dbReference type="InterPro" id="IPR036179">
    <property type="entry name" value="Ig-like_dom_sf"/>
</dbReference>
<dbReference type="AlphaFoldDB" id="A0A9J6EVQ4"/>
<dbReference type="InterPro" id="IPR003598">
    <property type="entry name" value="Ig_sub2"/>
</dbReference>
<dbReference type="SUPFAM" id="SSF48726">
    <property type="entry name" value="Immunoglobulin"/>
    <property type="match status" value="3"/>
</dbReference>
<dbReference type="InterPro" id="IPR007110">
    <property type="entry name" value="Ig-like_dom"/>
</dbReference>
<evidence type="ECO:0000259" key="10">
    <source>
        <dbReference type="PROSITE" id="PS50006"/>
    </source>
</evidence>
<dbReference type="Gene3D" id="2.60.40.10">
    <property type="entry name" value="Immunoglobulins"/>
    <property type="match status" value="3"/>
</dbReference>
<dbReference type="FunFam" id="2.60.40.10:FF:000328">
    <property type="entry name" value="CLUMA_CG000981, isoform A"/>
    <property type="match status" value="1"/>
</dbReference>
<dbReference type="VEuPathDB" id="VectorBase:LOC119164702"/>
<keyword evidence="7" id="KW-0325">Glycoprotein</keyword>
<dbReference type="InterPro" id="IPR000253">
    <property type="entry name" value="FHA_dom"/>
</dbReference>
<sequence>MFVEKFTLLTLAKSVITHNSRFKVTHNGHRTWHLHIHDVQERDRGAYMCQINTSPMKSQIGYLNVVVPPKIDEENTSSDTEVREGGEAALKCVAKGTPEPEITWRREDDQEIAFGREKVSSVKGTWLNITKVSRLHMSAYLCIASNGVLPSVSKRIILEVSFSSVKGTWLNITKVSRLHMSAYLCIASNGVLPSVSKRIILEVSFAPMIWIPNQLVGASIDTDVTLDCNLESHPKSVTYWTRNTDTIIHQNSKYSVVTVQHAMYKVQMQLVIRRLKPEDFGEYHCVAKNSLGETEGTIKLYEIPASSSSTSHSPEAFRAKSEKLRNGQMRNSLTRPSDRAVVTTKPQDLSEASRDQRPSYTPAVVKIGDLQLHGSATPLGSSVLSTSLLSLIAVGFVLTMS</sequence>
<feature type="domain" description="Ig-like" evidence="11">
    <location>
        <begin position="69"/>
        <end position="153"/>
    </location>
</feature>
<dbReference type="InterPro" id="IPR013098">
    <property type="entry name" value="Ig_I-set"/>
</dbReference>
<evidence type="ECO:0000256" key="1">
    <source>
        <dbReference type="ARBA" id="ARBA00004236"/>
    </source>
</evidence>
<dbReference type="InterPro" id="IPR051170">
    <property type="entry name" value="Neural/epithelial_adhesion"/>
</dbReference>
<accession>A0A9J6EVQ4</accession>
<keyword evidence="6" id="KW-1015">Disulfide bond</keyword>
<evidence type="ECO:0000256" key="2">
    <source>
        <dbReference type="ARBA" id="ARBA00022475"/>
    </source>
</evidence>
<keyword evidence="2" id="KW-1003">Cell membrane</keyword>
<evidence type="ECO:0008006" key="14">
    <source>
        <dbReference type="Google" id="ProtNLM"/>
    </source>
</evidence>